<dbReference type="KEGG" id="aplc:110973614"/>
<dbReference type="Pfam" id="PF13622">
    <property type="entry name" value="4HBT_3"/>
    <property type="match status" value="1"/>
</dbReference>
<dbReference type="RefSeq" id="XP_022080231.1">
    <property type="nucleotide sequence ID" value="XM_022224539.1"/>
</dbReference>
<evidence type="ECO:0000313" key="7">
    <source>
        <dbReference type="Proteomes" id="UP000694845"/>
    </source>
</evidence>
<dbReference type="RefSeq" id="XP_022080234.1">
    <property type="nucleotide sequence ID" value="XM_022224542.1"/>
</dbReference>
<dbReference type="InterPro" id="IPR042171">
    <property type="entry name" value="Acyl-CoA_hotdog"/>
</dbReference>
<feature type="domain" description="Acyl-CoA thioesterase-like N-terminal HotDog" evidence="5">
    <location>
        <begin position="47"/>
        <end position="123"/>
    </location>
</feature>
<dbReference type="InterPro" id="IPR049449">
    <property type="entry name" value="TesB_ACOT8-like_N"/>
</dbReference>
<dbReference type="PANTHER" id="PTHR11066">
    <property type="entry name" value="ACYL-COA THIOESTERASE"/>
    <property type="match status" value="1"/>
</dbReference>
<dbReference type="Pfam" id="PF20789">
    <property type="entry name" value="4HBT_3C"/>
    <property type="match status" value="1"/>
</dbReference>
<dbReference type="GO" id="GO:0009062">
    <property type="term" value="P:fatty acid catabolic process"/>
    <property type="evidence" value="ECO:0007669"/>
    <property type="project" value="TreeGrafter"/>
</dbReference>
<dbReference type="PANTHER" id="PTHR11066:SF34">
    <property type="entry name" value="ACYL-COENZYME A THIOESTERASE 8"/>
    <property type="match status" value="1"/>
</dbReference>
<dbReference type="GeneID" id="110973614"/>
<evidence type="ECO:0000313" key="8">
    <source>
        <dbReference type="RefSeq" id="XP_022080231.1"/>
    </source>
</evidence>
<dbReference type="RefSeq" id="XP_022080232.1">
    <property type="nucleotide sequence ID" value="XM_022224540.1"/>
</dbReference>
<dbReference type="SUPFAM" id="SSF54637">
    <property type="entry name" value="Thioesterase/thiol ester dehydrase-isomerase"/>
    <property type="match status" value="2"/>
</dbReference>
<dbReference type="RefSeq" id="XP_022080233.1">
    <property type="nucleotide sequence ID" value="XM_022224541.1"/>
</dbReference>
<dbReference type="FunFam" id="2.40.160.210:FF:000001">
    <property type="entry name" value="Acyl-CoA thioesterase II"/>
    <property type="match status" value="1"/>
</dbReference>
<evidence type="ECO:0000256" key="1">
    <source>
        <dbReference type="ARBA" id="ARBA00006538"/>
    </source>
</evidence>
<gene>
    <name evidence="8 9 10 11" type="primary">LOC110973614</name>
</gene>
<keyword evidence="7" id="KW-1185">Reference proteome</keyword>
<dbReference type="OrthoDB" id="68328at2759"/>
<evidence type="ECO:0000313" key="10">
    <source>
        <dbReference type="RefSeq" id="XP_022080233.1"/>
    </source>
</evidence>
<organism evidence="7 11">
    <name type="scientific">Acanthaster planci</name>
    <name type="common">Crown-of-thorns starfish</name>
    <dbReference type="NCBI Taxonomy" id="133434"/>
    <lineage>
        <taxon>Eukaryota</taxon>
        <taxon>Metazoa</taxon>
        <taxon>Echinodermata</taxon>
        <taxon>Eleutherozoa</taxon>
        <taxon>Asterozoa</taxon>
        <taxon>Asteroidea</taxon>
        <taxon>Valvatacea</taxon>
        <taxon>Valvatida</taxon>
        <taxon>Acanthasteridae</taxon>
        <taxon>Acanthaster</taxon>
    </lineage>
</organism>
<keyword evidence="4" id="KW-0443">Lipid metabolism</keyword>
<evidence type="ECO:0000259" key="5">
    <source>
        <dbReference type="Pfam" id="PF13622"/>
    </source>
</evidence>
<accession>A0A8B7XHG5</accession>
<dbReference type="GO" id="GO:0047617">
    <property type="term" value="F:fatty acyl-CoA hydrolase activity"/>
    <property type="evidence" value="ECO:0007669"/>
    <property type="project" value="InterPro"/>
</dbReference>
<dbReference type="Proteomes" id="UP000694845">
    <property type="component" value="Unplaced"/>
</dbReference>
<evidence type="ECO:0000256" key="2">
    <source>
        <dbReference type="ARBA" id="ARBA00011881"/>
    </source>
</evidence>
<dbReference type="CDD" id="cd03445">
    <property type="entry name" value="Thioesterase_II_repeat2"/>
    <property type="match status" value="1"/>
</dbReference>
<reference evidence="8 9" key="1">
    <citation type="submission" date="2025-04" db="UniProtKB">
        <authorList>
            <consortium name="RefSeq"/>
        </authorList>
    </citation>
    <scope>IDENTIFICATION</scope>
</reference>
<dbReference type="Gene3D" id="2.40.160.210">
    <property type="entry name" value="Acyl-CoA thioesterase, double hotdog domain"/>
    <property type="match status" value="1"/>
</dbReference>
<feature type="domain" description="Acyl-CoA thioesterase-like C-terminal" evidence="6">
    <location>
        <begin position="192"/>
        <end position="298"/>
    </location>
</feature>
<comment type="similarity">
    <text evidence="1">Belongs to the C/M/P thioester hydrolase family.</text>
</comment>
<evidence type="ECO:0000313" key="9">
    <source>
        <dbReference type="RefSeq" id="XP_022080232.1"/>
    </source>
</evidence>
<evidence type="ECO:0000259" key="6">
    <source>
        <dbReference type="Pfam" id="PF20789"/>
    </source>
</evidence>
<dbReference type="GO" id="GO:0005782">
    <property type="term" value="C:peroxisomal matrix"/>
    <property type="evidence" value="ECO:0007669"/>
    <property type="project" value="UniProtKB-SubCell"/>
</dbReference>
<sequence>MRTPLALDAAGGDSEPSKLSSAVLDIERIEHNLYRASEHWREFRAKQLYGGLVVCQAMVAASKTVQPELHINSLHCYFIRKGNPEIPVVYQVESLRDGRSFSTRTVHAIQNGKTILMMIVSFHVKEESPYNHQATMPEVPSPENLLSVDDLIEKYLSHASDEVKTRIRSLEGSGVMVEYRHADVETILTKNSLQPRRLLWVRVRGTLGGDENIHRCAAAYVSDAFLAWTAYMPHSHIQLGQITSLDHSIWFHAPFRADEWMLYEMESPRTCASRGMSFGRLWRRDGTLVASISQECLMRPKI</sequence>
<comment type="subunit">
    <text evidence="2">Homotetramer.</text>
</comment>
<name>A0A8B7XHG5_ACAPL</name>
<evidence type="ECO:0000256" key="3">
    <source>
        <dbReference type="ARBA" id="ARBA00022801"/>
    </source>
</evidence>
<dbReference type="InterPro" id="IPR003703">
    <property type="entry name" value="Acyl_CoA_thio"/>
</dbReference>
<keyword evidence="3" id="KW-0378">Hydrolase</keyword>
<evidence type="ECO:0000256" key="4">
    <source>
        <dbReference type="ARBA" id="ARBA00023098"/>
    </source>
</evidence>
<proteinExistence type="inferred from homology"/>
<dbReference type="GO" id="GO:0006637">
    <property type="term" value="P:acyl-CoA metabolic process"/>
    <property type="evidence" value="ECO:0007669"/>
    <property type="project" value="InterPro"/>
</dbReference>
<dbReference type="InterPro" id="IPR049450">
    <property type="entry name" value="ACOT8-like_C"/>
</dbReference>
<evidence type="ECO:0000313" key="11">
    <source>
        <dbReference type="RefSeq" id="XP_022080234.1"/>
    </source>
</evidence>
<dbReference type="AlphaFoldDB" id="A0A8B7XHG5"/>
<protein>
    <submittedName>
        <fullName evidence="8 9">Acyl-coenzyme A thioesterase 8-like isoform X1</fullName>
    </submittedName>
</protein>
<dbReference type="InterPro" id="IPR029069">
    <property type="entry name" value="HotDog_dom_sf"/>
</dbReference>
<dbReference type="CDD" id="cd03444">
    <property type="entry name" value="Thioesterase_II_repeat1"/>
    <property type="match status" value="1"/>
</dbReference>